<evidence type="ECO:0000313" key="1">
    <source>
        <dbReference type="EMBL" id="GFR14034.1"/>
    </source>
</evidence>
<dbReference type="EMBL" id="BMAO01017201">
    <property type="protein sequence ID" value="GFR14034.1"/>
    <property type="molecule type" value="Genomic_DNA"/>
</dbReference>
<keyword evidence="2" id="KW-1185">Reference proteome</keyword>
<evidence type="ECO:0000313" key="2">
    <source>
        <dbReference type="Proteomes" id="UP000887116"/>
    </source>
</evidence>
<sequence length="122" mass="13617">MEASTFANDSFFSERLHQEFLDWISSATCCSILQNVTFESTSFQENIEQPFRAEALNNVDQLLPPFSTHLLETVSKKKGLMMKEPANLYHTVSLGKCSGFSVHTHGFDVTHVTVMGINIAMG</sequence>
<protein>
    <submittedName>
        <fullName evidence="1">Uncharacterized protein</fullName>
    </submittedName>
</protein>
<gene>
    <name evidence="1" type="ORF">TNCT_590271</name>
</gene>
<dbReference type="OrthoDB" id="10587618at2759"/>
<name>A0A8X6LNJ3_TRICU</name>
<proteinExistence type="predicted"/>
<comment type="caution">
    <text evidence="1">The sequence shown here is derived from an EMBL/GenBank/DDBJ whole genome shotgun (WGS) entry which is preliminary data.</text>
</comment>
<organism evidence="1 2">
    <name type="scientific">Trichonephila clavata</name>
    <name type="common">Joro spider</name>
    <name type="synonym">Nephila clavata</name>
    <dbReference type="NCBI Taxonomy" id="2740835"/>
    <lineage>
        <taxon>Eukaryota</taxon>
        <taxon>Metazoa</taxon>
        <taxon>Ecdysozoa</taxon>
        <taxon>Arthropoda</taxon>
        <taxon>Chelicerata</taxon>
        <taxon>Arachnida</taxon>
        <taxon>Araneae</taxon>
        <taxon>Araneomorphae</taxon>
        <taxon>Entelegynae</taxon>
        <taxon>Araneoidea</taxon>
        <taxon>Nephilidae</taxon>
        <taxon>Trichonephila</taxon>
    </lineage>
</organism>
<reference evidence="1" key="1">
    <citation type="submission" date="2020-07" db="EMBL/GenBank/DDBJ databases">
        <title>Multicomponent nature underlies the extraordinary mechanical properties of spider dragline silk.</title>
        <authorList>
            <person name="Kono N."/>
            <person name="Nakamura H."/>
            <person name="Mori M."/>
            <person name="Yoshida Y."/>
            <person name="Ohtoshi R."/>
            <person name="Malay A.D."/>
            <person name="Moran D.A.P."/>
            <person name="Tomita M."/>
            <person name="Numata K."/>
            <person name="Arakawa K."/>
        </authorList>
    </citation>
    <scope>NUCLEOTIDE SEQUENCE</scope>
</reference>
<accession>A0A8X6LNJ3</accession>
<dbReference type="Proteomes" id="UP000887116">
    <property type="component" value="Unassembled WGS sequence"/>
</dbReference>
<dbReference type="AlphaFoldDB" id="A0A8X6LNJ3"/>